<evidence type="ECO:0000313" key="3">
    <source>
        <dbReference type="EMBL" id="AKB44561.1"/>
    </source>
</evidence>
<feature type="transmembrane region" description="Helical" evidence="1">
    <location>
        <begin position="12"/>
        <end position="34"/>
    </location>
</feature>
<dbReference type="AlphaFoldDB" id="A0A0E3LHN1"/>
<dbReference type="RefSeq" id="WP_048121319.1">
    <property type="nucleotide sequence ID" value="NZ_CP009520.1"/>
</dbReference>
<reference evidence="3 4" key="1">
    <citation type="submission" date="2014-07" db="EMBL/GenBank/DDBJ databases">
        <title>Methanogenic archaea and the global carbon cycle.</title>
        <authorList>
            <person name="Henriksen J.R."/>
            <person name="Luke J."/>
            <person name="Reinhart S."/>
            <person name="Benedict M.N."/>
            <person name="Youngblut N.D."/>
            <person name="Metcalf M.E."/>
            <person name="Whitaker R.J."/>
            <person name="Metcalf W.W."/>
        </authorList>
    </citation>
    <scope>NUCLEOTIDE SEQUENCE [LARGE SCALE GENOMIC DNA]</scope>
    <source>
        <strain evidence="3 4">Z-761</strain>
    </source>
</reference>
<dbReference type="Proteomes" id="UP000033096">
    <property type="component" value="Chromosome"/>
</dbReference>
<evidence type="ECO:0000313" key="4">
    <source>
        <dbReference type="Proteomes" id="UP000033096"/>
    </source>
</evidence>
<dbReference type="GeneID" id="24810769"/>
<proteinExistence type="predicted"/>
<feature type="transmembrane region" description="Helical" evidence="1">
    <location>
        <begin position="250"/>
        <end position="268"/>
    </location>
</feature>
<dbReference type="KEGG" id="mvc:MSVAZ_2292"/>
<name>A0A0E3LHN1_9EURY</name>
<dbReference type="HOGENOM" id="CLU_048086_1_0_2"/>
<organism evidence="3 4">
    <name type="scientific">Methanosarcina vacuolata Z-761</name>
    <dbReference type="NCBI Taxonomy" id="1434123"/>
    <lineage>
        <taxon>Archaea</taxon>
        <taxon>Methanobacteriati</taxon>
        <taxon>Methanobacteriota</taxon>
        <taxon>Stenosarchaea group</taxon>
        <taxon>Methanomicrobia</taxon>
        <taxon>Methanosarcinales</taxon>
        <taxon>Methanosarcinaceae</taxon>
        <taxon>Methanosarcina</taxon>
    </lineage>
</organism>
<protein>
    <submittedName>
        <fullName evidence="3">Membrane protein, putative</fullName>
    </submittedName>
</protein>
<dbReference type="PANTHER" id="PTHR38139">
    <property type="entry name" value="GATE DOMAIN-CONTAINING PROTEIN"/>
    <property type="match status" value="1"/>
</dbReference>
<keyword evidence="4" id="KW-1185">Reference proteome</keyword>
<feature type="transmembrane region" description="Helical" evidence="1">
    <location>
        <begin position="178"/>
        <end position="196"/>
    </location>
</feature>
<dbReference type="InterPro" id="IPR038880">
    <property type="entry name" value="MJ0871-like"/>
</dbReference>
<feature type="transmembrane region" description="Helical" evidence="1">
    <location>
        <begin position="288"/>
        <end position="311"/>
    </location>
</feature>
<dbReference type="PATRIC" id="fig|1434123.4.peg.2797"/>
<dbReference type="PANTHER" id="PTHR38139:SF1">
    <property type="entry name" value="NUCLEOSIDE TRANSPORTER_FEOB GTPASE GATE DOMAIN-CONTAINING PROTEIN"/>
    <property type="match status" value="1"/>
</dbReference>
<feature type="transmembrane region" description="Helical" evidence="1">
    <location>
        <begin position="125"/>
        <end position="146"/>
    </location>
</feature>
<evidence type="ECO:0000256" key="1">
    <source>
        <dbReference type="SAM" id="Phobius"/>
    </source>
</evidence>
<feature type="domain" description="Nucleoside transporter/FeoB GTPase Gate" evidence="2">
    <location>
        <begin position="13"/>
        <end position="115"/>
    </location>
</feature>
<dbReference type="Pfam" id="PF07670">
    <property type="entry name" value="Gate"/>
    <property type="match status" value="1"/>
</dbReference>
<dbReference type="InterPro" id="IPR011642">
    <property type="entry name" value="Gate_dom"/>
</dbReference>
<dbReference type="EMBL" id="CP009520">
    <property type="protein sequence ID" value="AKB44561.1"/>
    <property type="molecule type" value="Genomic_DNA"/>
</dbReference>
<accession>A0A0E3LHN1</accession>
<dbReference type="STRING" id="1434123.MSVAZ_2292"/>
<keyword evidence="1" id="KW-0812">Transmembrane</keyword>
<gene>
    <name evidence="3" type="ORF">MSVAZ_2292</name>
</gene>
<evidence type="ECO:0000259" key="2">
    <source>
        <dbReference type="Pfam" id="PF07670"/>
    </source>
</evidence>
<feature type="transmembrane region" description="Helical" evidence="1">
    <location>
        <begin position="216"/>
        <end position="238"/>
    </location>
</feature>
<keyword evidence="1" id="KW-0472">Membrane</keyword>
<keyword evidence="1" id="KW-1133">Transmembrane helix</keyword>
<sequence length="312" mass="34293">MIGLFIKVLDFALPVLAMIFVGLVGTSVLVELGLMQKFSRLVSPIFAYTNLPDTCASAFLVSIGSTVAANSMLFQAKKENCLENREVLLCAMMNSTPVYFRELFTYQIPIVLPALGLMVGGFYSIVFVVTALFKILVIAIASKLFLKGNSCRIPELQNREKISLKSAIIRAFRKEFRIFLKIAGVYVIATTIIFVLQEQGFFEIFSVLPLAEFFKIPPVSIVPLTSYVASPILGISLLGPMIHSGEITNIQAMIVLMLGSMFMLPIFALRSQLPGKIAIFGTQLGFQIVIYSMAISVFVRLAILLVLLSIAP</sequence>